<name>A0A978VH89_ZIZJJ</name>
<dbReference type="AlphaFoldDB" id="A0A978VH89"/>
<evidence type="ECO:0000313" key="2">
    <source>
        <dbReference type="Proteomes" id="UP000813462"/>
    </source>
</evidence>
<proteinExistence type="predicted"/>
<accession>A0A978VH89</accession>
<comment type="caution">
    <text evidence="1">The sequence shown here is derived from an EMBL/GenBank/DDBJ whole genome shotgun (WGS) entry which is preliminary data.</text>
</comment>
<evidence type="ECO:0000313" key="1">
    <source>
        <dbReference type="EMBL" id="KAH7532458.1"/>
    </source>
</evidence>
<dbReference type="Proteomes" id="UP000813462">
    <property type="component" value="Unassembled WGS sequence"/>
</dbReference>
<sequence>MNPFALGESSRNQSVLQLGETRTSGQVDGNPSALKLYFLKFEGEDPSGWIFKCEQYFEFQGVEPQHQVQLAFFHLEGYEFEQLSQYIDRLLESYLMGCFIAGLKDEVGTAGGARLRLASCGTYYDFTKDAVVHQLQGTKPDTLKELYGKGLHALDGTRSLL</sequence>
<organism evidence="1 2">
    <name type="scientific">Ziziphus jujuba var. spinosa</name>
    <dbReference type="NCBI Taxonomy" id="714518"/>
    <lineage>
        <taxon>Eukaryota</taxon>
        <taxon>Viridiplantae</taxon>
        <taxon>Streptophyta</taxon>
        <taxon>Embryophyta</taxon>
        <taxon>Tracheophyta</taxon>
        <taxon>Spermatophyta</taxon>
        <taxon>Magnoliopsida</taxon>
        <taxon>eudicotyledons</taxon>
        <taxon>Gunneridae</taxon>
        <taxon>Pentapetalae</taxon>
        <taxon>rosids</taxon>
        <taxon>fabids</taxon>
        <taxon>Rosales</taxon>
        <taxon>Rhamnaceae</taxon>
        <taxon>Paliureae</taxon>
        <taxon>Ziziphus</taxon>
    </lineage>
</organism>
<reference evidence="1" key="1">
    <citation type="journal article" date="2021" name="Front. Plant Sci.">
        <title>Chromosome-Scale Genome Assembly for Chinese Sour Jujube and Insights Into Its Genome Evolution and Domestication Signature.</title>
        <authorList>
            <person name="Shen L.-Y."/>
            <person name="Luo H."/>
            <person name="Wang X.-L."/>
            <person name="Wang X.-M."/>
            <person name="Qiu X.-J."/>
            <person name="Liu H."/>
            <person name="Zhou S.-S."/>
            <person name="Jia K.-H."/>
            <person name="Nie S."/>
            <person name="Bao Y.-T."/>
            <person name="Zhang R.-G."/>
            <person name="Yun Q.-Z."/>
            <person name="Chai Y.-H."/>
            <person name="Lu J.-Y."/>
            <person name="Li Y."/>
            <person name="Zhao S.-W."/>
            <person name="Mao J.-F."/>
            <person name="Jia S.-G."/>
            <person name="Mao Y.-M."/>
        </authorList>
    </citation>
    <scope>NUCLEOTIDE SEQUENCE</scope>
    <source>
        <strain evidence="1">AT0</strain>
        <tissue evidence="1">Leaf</tissue>
    </source>
</reference>
<protein>
    <submittedName>
        <fullName evidence="1">Uncharacterized protein</fullName>
    </submittedName>
</protein>
<gene>
    <name evidence="1" type="ORF">FEM48_Zijuj04G0022100</name>
</gene>
<dbReference type="EMBL" id="JAEACU010000004">
    <property type="protein sequence ID" value="KAH7532458.1"/>
    <property type="molecule type" value="Genomic_DNA"/>
</dbReference>